<dbReference type="Proteomes" id="UP000007113">
    <property type="component" value="Chromosome"/>
</dbReference>
<accession>G8NRC2</accession>
<name>G8NRC2_GRAMM</name>
<feature type="transmembrane region" description="Helical" evidence="1">
    <location>
        <begin position="91"/>
        <end position="112"/>
    </location>
</feature>
<keyword evidence="3" id="KW-1185">Reference proteome</keyword>
<dbReference type="OrthoDB" id="123448at2"/>
<evidence type="ECO:0000313" key="2">
    <source>
        <dbReference type="EMBL" id="AEU36200.1"/>
    </source>
</evidence>
<keyword evidence="1" id="KW-0472">Membrane</keyword>
<feature type="transmembrane region" description="Helical" evidence="1">
    <location>
        <begin position="43"/>
        <end position="59"/>
    </location>
</feature>
<gene>
    <name evidence="2" type="ordered locus">AciX8_1864</name>
</gene>
<feature type="transmembrane region" description="Helical" evidence="1">
    <location>
        <begin position="66"/>
        <end position="85"/>
    </location>
</feature>
<keyword evidence="1" id="KW-1133">Transmembrane helix</keyword>
<evidence type="ECO:0000256" key="1">
    <source>
        <dbReference type="SAM" id="Phobius"/>
    </source>
</evidence>
<dbReference type="RefSeq" id="WP_014265079.1">
    <property type="nucleotide sequence ID" value="NC_016631.1"/>
</dbReference>
<dbReference type="HOGENOM" id="CLU_2034781_0_0_0"/>
<keyword evidence="1" id="KW-0812">Transmembrane</keyword>
<organism evidence="2 3">
    <name type="scientific">Granulicella mallensis (strain ATCC BAA-1857 / DSM 23137 / MP5ACTX8)</name>
    <dbReference type="NCBI Taxonomy" id="682795"/>
    <lineage>
        <taxon>Bacteria</taxon>
        <taxon>Pseudomonadati</taxon>
        <taxon>Acidobacteriota</taxon>
        <taxon>Terriglobia</taxon>
        <taxon>Terriglobales</taxon>
        <taxon>Acidobacteriaceae</taxon>
        <taxon>Granulicella</taxon>
    </lineage>
</organism>
<reference evidence="2 3" key="1">
    <citation type="submission" date="2011-11" db="EMBL/GenBank/DDBJ databases">
        <title>Complete sequence of Granulicella mallensis MP5ACTX8.</title>
        <authorList>
            <consortium name="US DOE Joint Genome Institute"/>
            <person name="Lucas S."/>
            <person name="Copeland A."/>
            <person name="Lapidus A."/>
            <person name="Cheng J.-F."/>
            <person name="Goodwin L."/>
            <person name="Pitluck S."/>
            <person name="Peters L."/>
            <person name="Lu M."/>
            <person name="Detter J.C."/>
            <person name="Han C."/>
            <person name="Tapia R."/>
            <person name="Land M."/>
            <person name="Hauser L."/>
            <person name="Kyrpides N."/>
            <person name="Ivanova N."/>
            <person name="Mikhailova N."/>
            <person name="Pagani I."/>
            <person name="Rawat S."/>
            <person name="Mannisto M."/>
            <person name="Haggblom M."/>
            <person name="Woyke T."/>
        </authorList>
    </citation>
    <scope>NUCLEOTIDE SEQUENCE [LARGE SCALE GENOMIC DNA]</scope>
    <source>
        <strain evidence="3">ATCC BAA-1857 / DSM 23137 / MP5ACTX8</strain>
    </source>
</reference>
<proteinExistence type="predicted"/>
<dbReference type="KEGG" id="gma:AciX8_1864"/>
<dbReference type="EMBL" id="CP003130">
    <property type="protein sequence ID" value="AEU36200.1"/>
    <property type="molecule type" value="Genomic_DNA"/>
</dbReference>
<evidence type="ECO:0008006" key="4">
    <source>
        <dbReference type="Google" id="ProtNLM"/>
    </source>
</evidence>
<sequence precursor="true">MVESKNTKSSNLLNRKWVLIALLCGLPFFVLFVYLGAPGRGRAALIAVGVVVLTARACWDLKEYTWFWVTLSITVAFQASLVLLVPWTSKSYPGITLLPVGVADYAIVWGSIKLVEKVARK</sequence>
<protein>
    <recommendedName>
        <fullName evidence="4">Transmembrane protein</fullName>
    </recommendedName>
</protein>
<feature type="transmembrane region" description="Helical" evidence="1">
    <location>
        <begin position="17"/>
        <end position="37"/>
    </location>
</feature>
<dbReference type="AlphaFoldDB" id="G8NRC2"/>
<evidence type="ECO:0000313" key="3">
    <source>
        <dbReference type="Proteomes" id="UP000007113"/>
    </source>
</evidence>